<feature type="compositionally biased region" description="Low complexity" evidence="1">
    <location>
        <begin position="215"/>
        <end position="225"/>
    </location>
</feature>
<dbReference type="EMBL" id="FPBH01000003">
    <property type="protein sequence ID" value="SFT72263.1"/>
    <property type="molecule type" value="Genomic_DNA"/>
</dbReference>
<dbReference type="Proteomes" id="UP000198844">
    <property type="component" value="Unassembled WGS sequence"/>
</dbReference>
<proteinExistence type="predicted"/>
<evidence type="ECO:0000313" key="4">
    <source>
        <dbReference type="Proteomes" id="UP000198844"/>
    </source>
</evidence>
<protein>
    <submittedName>
        <fullName evidence="3">Integrating conjugative element protein, PFL_4703 family</fullName>
    </submittedName>
</protein>
<gene>
    <name evidence="3" type="ORF">SAMN05192563_1003239</name>
</gene>
<dbReference type="NCBIfam" id="TIGR03746">
    <property type="entry name" value="conj_TIGR03746"/>
    <property type="match status" value="1"/>
</dbReference>
<evidence type="ECO:0000256" key="1">
    <source>
        <dbReference type="SAM" id="MobiDB-lite"/>
    </source>
</evidence>
<evidence type="ECO:0000256" key="2">
    <source>
        <dbReference type="SAM" id="Phobius"/>
    </source>
</evidence>
<feature type="transmembrane region" description="Helical" evidence="2">
    <location>
        <begin position="20"/>
        <end position="39"/>
    </location>
</feature>
<accession>A0A1I7ABI0</accession>
<dbReference type="Pfam" id="PF11444">
    <property type="entry name" value="DUF2895"/>
    <property type="match status" value="1"/>
</dbReference>
<reference evidence="3 4" key="1">
    <citation type="submission" date="2016-10" db="EMBL/GenBank/DDBJ databases">
        <authorList>
            <person name="de Groot N.N."/>
        </authorList>
    </citation>
    <scope>NUCLEOTIDE SEQUENCE [LARGE SCALE GENOMIC DNA]</scope>
    <source>
        <strain evidence="3 4">LMG 27731</strain>
    </source>
</reference>
<sequence length="225" mass="25074">MSRFKNEVAHLQAHVRTLRVGAAALAILALMFGFGWWSAPKNLTIHVPPDLRSGSTRRWWDVPPESVYTFAFYVFQQLNRWPTNGEDDYPRNLHALSSYLTPACQTTLQQDFALRRDSGELRQRVRGVYEIPGRGYGDDPTARVKVVSNSNWIVTLDLTADEYFGAEQVKRALVRYALKVVRADIDPEKNPFGLALDCYAGPPQRIAVPPPPAPASAAAPQGVSP</sequence>
<keyword evidence="2" id="KW-0812">Transmembrane</keyword>
<feature type="region of interest" description="Disordered" evidence="1">
    <location>
        <begin position="205"/>
        <end position="225"/>
    </location>
</feature>
<organism evidence="3 4">
    <name type="scientific">Paraburkholderia aspalathi</name>
    <dbReference type="NCBI Taxonomy" id="1324617"/>
    <lineage>
        <taxon>Bacteria</taxon>
        <taxon>Pseudomonadati</taxon>
        <taxon>Pseudomonadota</taxon>
        <taxon>Betaproteobacteria</taxon>
        <taxon>Burkholderiales</taxon>
        <taxon>Burkholderiaceae</taxon>
        <taxon>Paraburkholderia</taxon>
    </lineage>
</organism>
<name>A0A1I7ABI0_9BURK</name>
<dbReference type="OrthoDB" id="8558441at2"/>
<keyword evidence="2" id="KW-0472">Membrane</keyword>
<dbReference type="InterPro" id="IPR021548">
    <property type="entry name" value="DUF2895"/>
</dbReference>
<keyword evidence="2" id="KW-1133">Transmembrane helix</keyword>
<dbReference type="RefSeq" id="WP_093633457.1">
    <property type="nucleotide sequence ID" value="NZ_FPBH01000003.1"/>
</dbReference>
<dbReference type="AlphaFoldDB" id="A0A1I7ABI0"/>
<evidence type="ECO:0000313" key="3">
    <source>
        <dbReference type="EMBL" id="SFT72263.1"/>
    </source>
</evidence>